<accession>A0ABX0SKU4</accession>
<feature type="domain" description="Phage head morphogenesis" evidence="1">
    <location>
        <begin position="160"/>
        <end position="265"/>
    </location>
</feature>
<dbReference type="Proteomes" id="UP000749311">
    <property type="component" value="Unassembled WGS sequence"/>
</dbReference>
<evidence type="ECO:0000313" key="2">
    <source>
        <dbReference type="EMBL" id="NIH57311.1"/>
    </source>
</evidence>
<organism evidence="2 3">
    <name type="scientific">Brooklawnia cerclae</name>
    <dbReference type="NCBI Taxonomy" id="349934"/>
    <lineage>
        <taxon>Bacteria</taxon>
        <taxon>Bacillati</taxon>
        <taxon>Actinomycetota</taxon>
        <taxon>Actinomycetes</taxon>
        <taxon>Propionibacteriales</taxon>
        <taxon>Propionibacteriaceae</taxon>
        <taxon>Brooklawnia</taxon>
    </lineage>
</organism>
<protein>
    <recommendedName>
        <fullName evidence="1">Phage head morphogenesis domain-containing protein</fullName>
    </recommendedName>
</protein>
<dbReference type="Pfam" id="PF04233">
    <property type="entry name" value="Phage_Mu_F"/>
    <property type="match status" value="1"/>
</dbReference>
<gene>
    <name evidence="2" type="ORF">FB473_001956</name>
</gene>
<dbReference type="EMBL" id="JAAMOZ010000001">
    <property type="protein sequence ID" value="NIH57311.1"/>
    <property type="molecule type" value="Genomic_DNA"/>
</dbReference>
<dbReference type="RefSeq" id="WP_167166897.1">
    <property type="nucleotide sequence ID" value="NZ_BAAAOO010000014.1"/>
</dbReference>
<sequence>MSVNAATVRQARAARIALDDTVDAATRALASAWASAWEEIVDEWSAAVDEAIGMSDGGWPARGPILRARRATRALQHTAEQLEELARQNNATITGDLRGLADLADEWDRKLIVTQLPDSSVSAVWERTNPKALSTIVKRTTQQVESLTRPLPAQQRAVMRSTLIRGVAIGQNPLDAADLMLERLHGSFLGGLHRAEVIARTEMLDAWRASGTQSRLTVGTDVLDAVMWSAQKSGKTCPACLAMDGTRFPIDTEGPNDHQCGRCSFIPVTKTWEELGFPGLKEPTATYVTGREWFDKQSGRTQERIMGAERLRRLRSGELDWDAMAVTRRSEAWRDSIGVRPLVA</sequence>
<evidence type="ECO:0000313" key="3">
    <source>
        <dbReference type="Proteomes" id="UP000749311"/>
    </source>
</evidence>
<keyword evidence="3" id="KW-1185">Reference proteome</keyword>
<reference evidence="2 3" key="1">
    <citation type="submission" date="2020-02" db="EMBL/GenBank/DDBJ databases">
        <title>Sequencing the genomes of 1000 actinobacteria strains.</title>
        <authorList>
            <person name="Klenk H.-P."/>
        </authorList>
    </citation>
    <scope>NUCLEOTIDE SEQUENCE [LARGE SCALE GENOMIC DNA]</scope>
    <source>
        <strain evidence="2 3">DSM 19609</strain>
    </source>
</reference>
<dbReference type="InterPro" id="IPR006528">
    <property type="entry name" value="Phage_head_morphogenesis_dom"/>
</dbReference>
<proteinExistence type="predicted"/>
<evidence type="ECO:0000259" key="1">
    <source>
        <dbReference type="Pfam" id="PF04233"/>
    </source>
</evidence>
<name>A0ABX0SKU4_9ACTN</name>
<comment type="caution">
    <text evidence="2">The sequence shown here is derived from an EMBL/GenBank/DDBJ whole genome shotgun (WGS) entry which is preliminary data.</text>
</comment>